<evidence type="ECO:0000313" key="1">
    <source>
        <dbReference type="EMBL" id="CEK72505.1"/>
    </source>
</evidence>
<dbReference type="AlphaFoldDB" id="A0A0B6ZXP2"/>
<dbReference type="EMBL" id="HACG01025641">
    <property type="protein sequence ID" value="CEK72506.1"/>
    <property type="molecule type" value="Transcribed_RNA"/>
</dbReference>
<proteinExistence type="predicted"/>
<protein>
    <submittedName>
        <fullName evidence="1">Uncharacterized protein</fullName>
    </submittedName>
</protein>
<feature type="non-terminal residue" evidence="1">
    <location>
        <position position="52"/>
    </location>
</feature>
<evidence type="ECO:0000313" key="2">
    <source>
        <dbReference type="EMBL" id="CEK72506.1"/>
    </source>
</evidence>
<sequence>MLIRRQKHEPLEKTTYNIHDHHLWYEIAFQVGTLQSTSYTPLMNNSTRLRLL</sequence>
<dbReference type="EMBL" id="HACG01025640">
    <property type="protein sequence ID" value="CEK72505.1"/>
    <property type="molecule type" value="Transcribed_RNA"/>
</dbReference>
<organism evidence="1">
    <name type="scientific">Arion vulgaris</name>
    <dbReference type="NCBI Taxonomy" id="1028688"/>
    <lineage>
        <taxon>Eukaryota</taxon>
        <taxon>Metazoa</taxon>
        <taxon>Spiralia</taxon>
        <taxon>Lophotrochozoa</taxon>
        <taxon>Mollusca</taxon>
        <taxon>Gastropoda</taxon>
        <taxon>Heterobranchia</taxon>
        <taxon>Euthyneura</taxon>
        <taxon>Panpulmonata</taxon>
        <taxon>Eupulmonata</taxon>
        <taxon>Stylommatophora</taxon>
        <taxon>Helicina</taxon>
        <taxon>Arionoidea</taxon>
        <taxon>Arionidae</taxon>
        <taxon>Arion</taxon>
    </lineage>
</organism>
<accession>A0A0B6ZXP2</accession>
<gene>
    <name evidence="1" type="primary">ORF82719</name>
    <name evidence="2" type="synonym">ORF82722</name>
</gene>
<reference evidence="1" key="1">
    <citation type="submission" date="2014-12" db="EMBL/GenBank/DDBJ databases">
        <title>Insight into the proteome of Arion vulgaris.</title>
        <authorList>
            <person name="Aradska J."/>
            <person name="Bulat T."/>
            <person name="Smidak R."/>
            <person name="Sarate P."/>
            <person name="Gangsoo J."/>
            <person name="Sialana F."/>
            <person name="Bilban M."/>
            <person name="Lubec G."/>
        </authorList>
    </citation>
    <scope>NUCLEOTIDE SEQUENCE</scope>
    <source>
        <tissue evidence="1">Skin</tissue>
    </source>
</reference>
<name>A0A0B6ZXP2_9EUPU</name>